<protein>
    <submittedName>
        <fullName evidence="2">Uncharacterized protein</fullName>
    </submittedName>
</protein>
<dbReference type="AlphaFoldDB" id="A0A6A3A823"/>
<proteinExistence type="predicted"/>
<reference evidence="2" key="1">
    <citation type="submission" date="2019-09" db="EMBL/GenBank/DDBJ databases">
        <title>Draft genome information of white flower Hibiscus syriacus.</title>
        <authorList>
            <person name="Kim Y.-M."/>
        </authorList>
    </citation>
    <scope>NUCLEOTIDE SEQUENCE [LARGE SCALE GENOMIC DNA]</scope>
    <source>
        <strain evidence="2">YM2019G1</strain>
    </source>
</reference>
<evidence type="ECO:0000313" key="3">
    <source>
        <dbReference type="Proteomes" id="UP000436088"/>
    </source>
</evidence>
<dbReference type="Proteomes" id="UP000436088">
    <property type="component" value="Unassembled WGS sequence"/>
</dbReference>
<name>A0A6A3A823_HIBSY</name>
<sequence length="232" mass="26624">MACWGRRDYMATYKVAGTTWRPWRPLYWLARMATSPLAGLLVCMVSIWLVWLVCMGMARLHGEYMACMATWLVAGRAWRPGWSPGVHGDLVGRRAYMATYPLDDYRSVMEEGKLNFNAQLLSVRRLSSAHSLLASDEQKIVENSSCTREDIFPSNNSDVNWDHVKDPFAVPFEHKIPATDTRWETIVKSSYLHHHHVRCSEELVTHLSQQSKSSKNKRGVIQILELNMVRAD</sequence>
<dbReference type="PANTHER" id="PTHR33671">
    <property type="entry name" value="N-METHYLTRANSFERASE, PUTATIVE (DUF688)-RELATED"/>
    <property type="match status" value="1"/>
</dbReference>
<dbReference type="Pfam" id="PF05097">
    <property type="entry name" value="DUF688"/>
    <property type="match status" value="1"/>
</dbReference>
<accession>A0A6A3A823</accession>
<keyword evidence="1" id="KW-0472">Membrane</keyword>
<keyword evidence="1" id="KW-0812">Transmembrane</keyword>
<evidence type="ECO:0000313" key="2">
    <source>
        <dbReference type="EMBL" id="KAE8700544.1"/>
    </source>
</evidence>
<organism evidence="2 3">
    <name type="scientific">Hibiscus syriacus</name>
    <name type="common">Rose of Sharon</name>
    <dbReference type="NCBI Taxonomy" id="106335"/>
    <lineage>
        <taxon>Eukaryota</taxon>
        <taxon>Viridiplantae</taxon>
        <taxon>Streptophyta</taxon>
        <taxon>Embryophyta</taxon>
        <taxon>Tracheophyta</taxon>
        <taxon>Spermatophyta</taxon>
        <taxon>Magnoliopsida</taxon>
        <taxon>eudicotyledons</taxon>
        <taxon>Gunneridae</taxon>
        <taxon>Pentapetalae</taxon>
        <taxon>rosids</taxon>
        <taxon>malvids</taxon>
        <taxon>Malvales</taxon>
        <taxon>Malvaceae</taxon>
        <taxon>Malvoideae</taxon>
        <taxon>Hibiscus</taxon>
    </lineage>
</organism>
<keyword evidence="1" id="KW-1133">Transmembrane helix</keyword>
<dbReference type="EMBL" id="VEPZ02001028">
    <property type="protein sequence ID" value="KAE8700544.1"/>
    <property type="molecule type" value="Genomic_DNA"/>
</dbReference>
<dbReference type="PANTHER" id="PTHR33671:SF3">
    <property type="entry name" value="F28N24.8 PROTEIN"/>
    <property type="match status" value="1"/>
</dbReference>
<comment type="caution">
    <text evidence="2">The sequence shown here is derived from an EMBL/GenBank/DDBJ whole genome shotgun (WGS) entry which is preliminary data.</text>
</comment>
<feature type="transmembrane region" description="Helical" evidence="1">
    <location>
        <begin position="37"/>
        <end position="58"/>
    </location>
</feature>
<gene>
    <name evidence="2" type="ORF">F3Y22_tig00110556pilonHSYRG00270</name>
</gene>
<evidence type="ECO:0000256" key="1">
    <source>
        <dbReference type="SAM" id="Phobius"/>
    </source>
</evidence>
<dbReference type="InterPro" id="IPR007789">
    <property type="entry name" value="DUF688"/>
</dbReference>
<keyword evidence="3" id="KW-1185">Reference proteome</keyword>